<evidence type="ECO:0000313" key="2">
    <source>
        <dbReference type="Proteomes" id="UP000006589"/>
    </source>
</evidence>
<protein>
    <submittedName>
        <fullName evidence="1">Polyketide synthase</fullName>
    </submittedName>
</protein>
<reference evidence="1 2" key="1">
    <citation type="submission" date="2008-03" db="EMBL/GenBank/DDBJ databases">
        <title>Complete sequence of chromosome of Methylobacterium radiotolerans JCM 2831.</title>
        <authorList>
            <consortium name="US DOE Joint Genome Institute"/>
            <person name="Copeland A."/>
            <person name="Lucas S."/>
            <person name="Lapidus A."/>
            <person name="Glavina del Rio T."/>
            <person name="Dalin E."/>
            <person name="Tice H."/>
            <person name="Bruce D."/>
            <person name="Goodwin L."/>
            <person name="Pitluck S."/>
            <person name="Kiss H."/>
            <person name="Brettin T."/>
            <person name="Detter J.C."/>
            <person name="Han C."/>
            <person name="Kuske C.R."/>
            <person name="Schmutz J."/>
            <person name="Larimer F."/>
            <person name="Land M."/>
            <person name="Hauser L."/>
            <person name="Kyrpides N."/>
            <person name="Mikhailova N."/>
            <person name="Marx C.J."/>
            <person name="Richardson P."/>
        </authorList>
    </citation>
    <scope>NUCLEOTIDE SEQUENCE [LARGE SCALE GENOMIC DNA]</scope>
    <source>
        <strain evidence="2">ATCC 27329 / DSM 1819 / JCM 2831 / NBRC 15690 / NCIMB 10815 / 0-1</strain>
    </source>
</reference>
<dbReference type="AlphaFoldDB" id="B1M0J0"/>
<dbReference type="KEGG" id="mrd:Mrad2831_5567"/>
<dbReference type="EMBL" id="CP001001">
    <property type="protein sequence ID" value="ACB27512.1"/>
    <property type="molecule type" value="Genomic_DNA"/>
</dbReference>
<dbReference type="RefSeq" id="WP_012322455.1">
    <property type="nucleotide sequence ID" value="NC_010505.1"/>
</dbReference>
<accession>B1M0J0</accession>
<dbReference type="Proteomes" id="UP000006589">
    <property type="component" value="Chromosome"/>
</dbReference>
<evidence type="ECO:0000313" key="1">
    <source>
        <dbReference type="EMBL" id="ACB27512.1"/>
    </source>
</evidence>
<proteinExistence type="predicted"/>
<sequence length="291" mass="31912">MLWLAVLGLRVEALGRPTGCAGGRVRRLGPLAGRTRTARTLARRNAIRRGSVGSRVALRGTVRLVIRAGAVPVRCLALLRRRRTLGRRASLGRRGLIAIRSLLALGRGPSGGRPLLRPAIRTIRLLIPPLLLPLLLSIRMAVRPIRRRRTGRRRLRPALGRALPLGRFGLRLALGGRLGTLARRRTLRPGLRPLALGRRAGTLLRRPLGARTAVRGLAAAGTALVRSALRHLDPARRGIGELHERECRQHRAGEEDQAEQAHRGLVSVQAEPNTGRRDWFRVPGRGTGFRA</sequence>
<dbReference type="HOGENOM" id="CLU_955830_0_0_5"/>
<organism evidence="1 2">
    <name type="scientific">Methylobacterium radiotolerans (strain ATCC 27329 / DSM 1819 / JCM 2831 / NBRC 15690 / NCIMB 10815 / 0-1)</name>
    <dbReference type="NCBI Taxonomy" id="426355"/>
    <lineage>
        <taxon>Bacteria</taxon>
        <taxon>Pseudomonadati</taxon>
        <taxon>Pseudomonadota</taxon>
        <taxon>Alphaproteobacteria</taxon>
        <taxon>Hyphomicrobiales</taxon>
        <taxon>Methylobacteriaceae</taxon>
        <taxon>Methylobacterium</taxon>
    </lineage>
</organism>
<name>B1M0J0_METRJ</name>
<gene>
    <name evidence="1" type="ordered locus">Mrad2831_5567</name>
</gene>
<dbReference type="GeneID" id="98907090"/>